<evidence type="ECO:0008006" key="3">
    <source>
        <dbReference type="Google" id="ProtNLM"/>
    </source>
</evidence>
<dbReference type="Pfam" id="PF06966">
    <property type="entry name" value="DUF1295"/>
    <property type="match status" value="1"/>
</dbReference>
<dbReference type="GO" id="GO:0016020">
    <property type="term" value="C:membrane"/>
    <property type="evidence" value="ECO:0007669"/>
    <property type="project" value="TreeGrafter"/>
</dbReference>
<dbReference type="InterPro" id="IPR010721">
    <property type="entry name" value="UstE-like"/>
</dbReference>
<evidence type="ECO:0000313" key="1">
    <source>
        <dbReference type="EMBL" id="KAK3399783.1"/>
    </source>
</evidence>
<reference evidence="1" key="2">
    <citation type="submission" date="2023-07" db="EMBL/GenBank/DDBJ databases">
        <authorList>
            <consortium name="Lawrence Berkeley National Laboratory"/>
            <person name="Haridas S."/>
            <person name="Hensen N."/>
            <person name="Bonometti L."/>
            <person name="Westerberg I."/>
            <person name="Brannstrom I.O."/>
            <person name="Guillou S."/>
            <person name="Cros-Aarteil S."/>
            <person name="Calhoun S."/>
            <person name="Kuo A."/>
            <person name="Mondo S."/>
            <person name="Pangilinan J."/>
            <person name="Riley R."/>
            <person name="LaButti K."/>
            <person name="Andreopoulos B."/>
            <person name="Lipzen A."/>
            <person name="Chen C."/>
            <person name="Yanf M."/>
            <person name="Daum C."/>
            <person name="Ng V."/>
            <person name="Clum A."/>
            <person name="Steindorff A."/>
            <person name="Ohm R."/>
            <person name="Martin F."/>
            <person name="Silar P."/>
            <person name="Natvig D."/>
            <person name="Lalanne C."/>
            <person name="Gautier V."/>
            <person name="Ament-velasquez S.L."/>
            <person name="Kruys A."/>
            <person name="Hutchinson M.I."/>
            <person name="Powell A.J."/>
            <person name="Barry K."/>
            <person name="Miller A.N."/>
            <person name="Grigoriev I.V."/>
            <person name="Debuchy R."/>
            <person name="Gladieux P."/>
            <person name="Thoren M.H."/>
            <person name="Johannesson H."/>
        </authorList>
    </citation>
    <scope>NUCLEOTIDE SEQUENCE</scope>
    <source>
        <strain evidence="1">FGSC 1904</strain>
    </source>
</reference>
<gene>
    <name evidence="1" type="ORF">B0T20DRAFT_349950</name>
</gene>
<organism evidence="1 2">
    <name type="scientific">Sordaria brevicollis</name>
    <dbReference type="NCBI Taxonomy" id="83679"/>
    <lineage>
        <taxon>Eukaryota</taxon>
        <taxon>Fungi</taxon>
        <taxon>Dikarya</taxon>
        <taxon>Ascomycota</taxon>
        <taxon>Pezizomycotina</taxon>
        <taxon>Sordariomycetes</taxon>
        <taxon>Sordariomycetidae</taxon>
        <taxon>Sordariales</taxon>
        <taxon>Sordariaceae</taxon>
        <taxon>Sordaria</taxon>
    </lineage>
</organism>
<keyword evidence="2" id="KW-1185">Reference proteome</keyword>
<sequence>MVHIAETTNPWGGHSFVSDNPSMSLPLDNRTLYEKNPTPPAGIDLGSGSSRARGSSLNTKLFHSSLFDIGILRDTLLPSLTLHTGLSLVAYGAARYTNRLEFKDWLWPSGSVINAWWSALGKRVLVDGIPLSSAWAIVDRPQRLLLTGVTLWGSRLLYRVVSRASKRENAKDDPRYEIVKKQSGWSWNKALFSIFLPEAVFQSLITLPFTAPFRHLSGSDCPFSSLSGGYVALGQAIAVGLFSMGFALEALADYQLKKFKEKEKSGKEDHSHMCREGVWSIVRHPNYLGDMLVHLSFPLLLFASNALQPIHLLGPLTNYIFLRYVSGDKENEHSQARRYSTENVNKKIDFDKYRREENAFWPDTSQVSNKWTWIVVGAGWNSLKMGMKAVEMGYSVGSELGFQEAMILAKEGQDVAQLFAGSGVELSDFFA</sequence>
<dbReference type="PROSITE" id="PS50244">
    <property type="entry name" value="S5A_REDUCTASE"/>
    <property type="match status" value="1"/>
</dbReference>
<proteinExistence type="predicted"/>
<dbReference type="Gene3D" id="1.20.120.1630">
    <property type="match status" value="1"/>
</dbReference>
<reference evidence="1" key="1">
    <citation type="journal article" date="2023" name="Mol. Phylogenet. Evol.">
        <title>Genome-scale phylogeny and comparative genomics of the fungal order Sordariales.</title>
        <authorList>
            <person name="Hensen N."/>
            <person name="Bonometti L."/>
            <person name="Westerberg I."/>
            <person name="Brannstrom I.O."/>
            <person name="Guillou S."/>
            <person name="Cros-Aarteil S."/>
            <person name="Calhoun S."/>
            <person name="Haridas S."/>
            <person name="Kuo A."/>
            <person name="Mondo S."/>
            <person name="Pangilinan J."/>
            <person name="Riley R."/>
            <person name="LaButti K."/>
            <person name="Andreopoulos B."/>
            <person name="Lipzen A."/>
            <person name="Chen C."/>
            <person name="Yan M."/>
            <person name="Daum C."/>
            <person name="Ng V."/>
            <person name="Clum A."/>
            <person name="Steindorff A."/>
            <person name="Ohm R.A."/>
            <person name="Martin F."/>
            <person name="Silar P."/>
            <person name="Natvig D.O."/>
            <person name="Lalanne C."/>
            <person name="Gautier V."/>
            <person name="Ament-Velasquez S.L."/>
            <person name="Kruys A."/>
            <person name="Hutchinson M.I."/>
            <person name="Powell A.J."/>
            <person name="Barry K."/>
            <person name="Miller A.N."/>
            <person name="Grigoriev I.V."/>
            <person name="Debuchy R."/>
            <person name="Gladieux P."/>
            <person name="Hiltunen Thoren M."/>
            <person name="Johannesson H."/>
        </authorList>
    </citation>
    <scope>NUCLEOTIDE SEQUENCE</scope>
    <source>
        <strain evidence="1">FGSC 1904</strain>
    </source>
</reference>
<dbReference type="AlphaFoldDB" id="A0AAE0PGZ5"/>
<dbReference type="EMBL" id="JAUTDP010000004">
    <property type="protein sequence ID" value="KAK3399783.1"/>
    <property type="molecule type" value="Genomic_DNA"/>
</dbReference>
<dbReference type="PANTHER" id="PTHR32251:SF15">
    <property type="entry name" value="3-OXO-5-ALPHA-STEROID 4-DEHYDROGENASE (DUF1295)"/>
    <property type="match status" value="1"/>
</dbReference>
<evidence type="ECO:0000313" key="2">
    <source>
        <dbReference type="Proteomes" id="UP001281003"/>
    </source>
</evidence>
<comment type="caution">
    <text evidence="1">The sequence shown here is derived from an EMBL/GenBank/DDBJ whole genome shotgun (WGS) entry which is preliminary data.</text>
</comment>
<dbReference type="Proteomes" id="UP001281003">
    <property type="component" value="Unassembled WGS sequence"/>
</dbReference>
<dbReference type="FunFam" id="1.20.120.1630:FF:000025">
    <property type="entry name" value="DUF1295 domain-containing protein"/>
    <property type="match status" value="1"/>
</dbReference>
<dbReference type="PANTHER" id="PTHR32251">
    <property type="entry name" value="3-OXO-5-ALPHA-STEROID 4-DEHYDROGENASE"/>
    <property type="match status" value="1"/>
</dbReference>
<name>A0AAE0PGZ5_SORBR</name>
<accession>A0AAE0PGZ5</accession>
<protein>
    <recommendedName>
        <fullName evidence="3">Steroid 5-alpha reductase C-terminal domain-containing protein</fullName>
    </recommendedName>
</protein>